<feature type="transmembrane region" description="Helical" evidence="1">
    <location>
        <begin position="20"/>
        <end position="40"/>
    </location>
</feature>
<evidence type="ECO:0000313" key="3">
    <source>
        <dbReference type="Proteomes" id="UP001501479"/>
    </source>
</evidence>
<name>A0ABP7EQK9_9GAMM</name>
<accession>A0ABP7EQK9</accession>
<dbReference type="RefSeq" id="WP_344965665.1">
    <property type="nucleotide sequence ID" value="NZ_BAABDS010000044.1"/>
</dbReference>
<feature type="transmembrane region" description="Helical" evidence="1">
    <location>
        <begin position="125"/>
        <end position="140"/>
    </location>
</feature>
<feature type="transmembrane region" description="Helical" evidence="1">
    <location>
        <begin position="60"/>
        <end position="81"/>
    </location>
</feature>
<reference evidence="3" key="1">
    <citation type="journal article" date="2019" name="Int. J. Syst. Evol. Microbiol.">
        <title>The Global Catalogue of Microorganisms (GCM) 10K type strain sequencing project: providing services to taxonomists for standard genome sequencing and annotation.</title>
        <authorList>
            <consortium name="The Broad Institute Genomics Platform"/>
            <consortium name="The Broad Institute Genome Sequencing Center for Infectious Disease"/>
            <person name="Wu L."/>
            <person name="Ma J."/>
        </authorList>
    </citation>
    <scope>NUCLEOTIDE SEQUENCE [LARGE SCALE GENOMIC DNA]</scope>
    <source>
        <strain evidence="3">JCM 17329</strain>
    </source>
</reference>
<keyword evidence="1" id="KW-0472">Membrane</keyword>
<dbReference type="EMBL" id="BAABDS010000044">
    <property type="protein sequence ID" value="GAA3720421.1"/>
    <property type="molecule type" value="Genomic_DNA"/>
</dbReference>
<sequence length="149" mass="16880">MADIVPKITDIKNLQDLGKVFSLPMLAVAYILQTGVNISWDGSVWFGIPSELEEYAKFNRFVLIVILKTIWISGIGATFYAMLAGLHIYSRELLLPIAAIIMFVFGLLGLFSFEEAEQMKSVNNFWFYACFVWGFFLLSMKEQIDSAIS</sequence>
<protein>
    <recommendedName>
        <fullName evidence="4">DoxX family protein</fullName>
    </recommendedName>
</protein>
<proteinExistence type="predicted"/>
<organism evidence="2 3">
    <name type="scientific">Oceanisphaera sediminis</name>
    <dbReference type="NCBI Taxonomy" id="981381"/>
    <lineage>
        <taxon>Bacteria</taxon>
        <taxon>Pseudomonadati</taxon>
        <taxon>Pseudomonadota</taxon>
        <taxon>Gammaproteobacteria</taxon>
        <taxon>Aeromonadales</taxon>
        <taxon>Aeromonadaceae</taxon>
        <taxon>Oceanisphaera</taxon>
    </lineage>
</organism>
<keyword evidence="3" id="KW-1185">Reference proteome</keyword>
<keyword evidence="1" id="KW-0812">Transmembrane</keyword>
<keyword evidence="1" id="KW-1133">Transmembrane helix</keyword>
<gene>
    <name evidence="2" type="ORF">GCM10022421_30890</name>
</gene>
<feature type="transmembrane region" description="Helical" evidence="1">
    <location>
        <begin position="93"/>
        <end position="113"/>
    </location>
</feature>
<dbReference type="Proteomes" id="UP001501479">
    <property type="component" value="Unassembled WGS sequence"/>
</dbReference>
<evidence type="ECO:0000313" key="2">
    <source>
        <dbReference type="EMBL" id="GAA3720421.1"/>
    </source>
</evidence>
<evidence type="ECO:0000256" key="1">
    <source>
        <dbReference type="SAM" id="Phobius"/>
    </source>
</evidence>
<comment type="caution">
    <text evidence="2">The sequence shown here is derived from an EMBL/GenBank/DDBJ whole genome shotgun (WGS) entry which is preliminary data.</text>
</comment>
<evidence type="ECO:0008006" key="4">
    <source>
        <dbReference type="Google" id="ProtNLM"/>
    </source>
</evidence>